<dbReference type="GO" id="GO:0007031">
    <property type="term" value="P:peroxisome organization"/>
    <property type="evidence" value="ECO:0007669"/>
    <property type="project" value="TreeGrafter"/>
</dbReference>
<dbReference type="SUPFAM" id="SSF52540">
    <property type="entry name" value="P-loop containing nucleoside triphosphate hydrolases"/>
    <property type="match status" value="2"/>
</dbReference>
<dbReference type="PROSITE" id="PS50893">
    <property type="entry name" value="ABC_TRANSPORTER_2"/>
    <property type="match status" value="1"/>
</dbReference>
<dbReference type="InterPro" id="IPR035979">
    <property type="entry name" value="RBD_domain_sf"/>
</dbReference>
<dbReference type="GO" id="GO:0015910">
    <property type="term" value="P:long-chain fatty acid import into peroxisome"/>
    <property type="evidence" value="ECO:0007669"/>
    <property type="project" value="TreeGrafter"/>
</dbReference>
<keyword evidence="4" id="KW-1133">Transmembrane helix</keyword>
<evidence type="ECO:0000256" key="4">
    <source>
        <dbReference type="ARBA" id="ARBA00022989"/>
    </source>
</evidence>
<evidence type="ECO:0000259" key="6">
    <source>
        <dbReference type="PROSITE" id="PS50893"/>
    </source>
</evidence>
<dbReference type="InterPro" id="IPR003439">
    <property type="entry name" value="ABC_transporter-like_ATP-bd"/>
</dbReference>
<dbReference type="PANTHER" id="PTHR11384:SF59">
    <property type="entry name" value="LYSOSOMAL COBALAMIN TRANSPORTER ABCD4"/>
    <property type="match status" value="1"/>
</dbReference>
<sequence length="1304" mass="144509">LASLQKWLAFLLFSAMDLEKPRQPATLELPLGFLRLLGNKSSDSGVTELVGVGLLWFSGSWVLLQKGAAFGALFAHQVAGSPKWRPLALKYPVLVLLHCLVVDLSAWLQRRLARKWRQNITRKLHRMYFEKQNFYRLQAEPREAVILDADVRICRDVHEMAHATAEVAVAVMEALMKTLVFGASTLFQRNGAVRLWGLCPPAVFLVAVKVVLGTHPSDGKTVQTSLQHFEGRLKQHFLRLQTRARSILMIQGEPFELDLLQKALRDMATMARKLYDVMFGLEMTEWMILHTTQAASLLELAAFTSAALLGMRSISEPAGPQEARVLGQQLRRVQDFFSVCSGWSAFLSSRTLLMASAAATGRVKQLYVRLECLDTPSAKARPRRKSKDPAPELYVEGETLTFRSVTLHTPAKQALLRDLTFSVEKGPLLVCGHALSGKSVLAKALFGLWPLVGQITRPGASHTAEGIPLPEDILYMPERPLLGLVASLSDEVTFPRPLPEGLPPEELQRWLAYVGLDHLTEEGLLSLSLRDQQSLGFARLLFHRPRFAVLDGCTSAMGVELERRFLRLARELGVCCITMTRRASQSLKDQHARMLVLHSARGEDTRGWKLFELGEVAVKARCRCSAEAFQRLDALEALEVSEEPASSSSGPARSELPELPALRWQQGARIWAMLQLGLLTSGRRRMILQKVGLMLLLLHARTNLYWRFCQSLAGILHSLVARDLAQLARRGFLAALLSLGGGFADQALRYQAKLATVELWSGAVAHLQRKMLRDREPLLRPEVEPMRLAEVRGLFEGLGSTACEALLALAQLAFVAPALVRRLGRWAGIFVLQFAALRLLQLGPERSGAKAAQAEAAFQAQHTRLRSRAEVFALCCRGVTERQNLEDHFEALMSSSEGSVLPQLALTLLGDFREMPSLAVRVLSARLAGVVSASEIFLFDRMLQVTFIAVQQLVKCAEKAARLDAQCLRCLELVVAVEATSKRSTSMSPQTTEEAPAAGDSLHFSEKELVTEDGVVLARRLQFEMVASEPLLICGPSGFAKPLLSRLLLGEALDRAKGIIARPPRQTMLLCAQEPYVPGYCRLLALLACPLLLRLPSHPPFTVHVAALPESVTEPLLRQHFAALNAASCQVVVERGCRKGLVYFSTFEEIIKAVARPQDRVIGDTELQCEIAAPGAASPAGEALPRLVRMRKCLRAVDLDHVLTREQDGWFARRSWPELLTREEQQRLCLARVLYHQPTFCILEEATCTLAPQQEARIMELLLAWHVTPLALSSAPEDGTIFRRQLHLGLAQGDGWKLVDLTAT</sequence>
<dbReference type="GO" id="GO:0006635">
    <property type="term" value="P:fatty acid beta-oxidation"/>
    <property type="evidence" value="ECO:0007669"/>
    <property type="project" value="TreeGrafter"/>
</dbReference>
<dbReference type="InterPro" id="IPR027417">
    <property type="entry name" value="P-loop_NTPase"/>
</dbReference>
<feature type="non-terminal residue" evidence="7">
    <location>
        <position position="1304"/>
    </location>
</feature>
<dbReference type="GO" id="GO:0140359">
    <property type="term" value="F:ABC-type transporter activity"/>
    <property type="evidence" value="ECO:0007669"/>
    <property type="project" value="InterPro"/>
</dbReference>
<dbReference type="Gene3D" id="3.30.70.330">
    <property type="match status" value="1"/>
</dbReference>
<dbReference type="InterPro" id="IPR000504">
    <property type="entry name" value="RRM_dom"/>
</dbReference>
<dbReference type="Proteomes" id="UP001178507">
    <property type="component" value="Unassembled WGS sequence"/>
</dbReference>
<dbReference type="GO" id="GO:0005324">
    <property type="term" value="F:long-chain fatty acid transmembrane transporter activity"/>
    <property type="evidence" value="ECO:0007669"/>
    <property type="project" value="TreeGrafter"/>
</dbReference>
<dbReference type="GO" id="GO:0042760">
    <property type="term" value="P:very long-chain fatty acid catabolic process"/>
    <property type="evidence" value="ECO:0007669"/>
    <property type="project" value="TreeGrafter"/>
</dbReference>
<evidence type="ECO:0000256" key="2">
    <source>
        <dbReference type="ARBA" id="ARBA00022448"/>
    </source>
</evidence>
<protein>
    <recommendedName>
        <fullName evidence="6">ABC transporter domain-containing protein</fullName>
    </recommendedName>
</protein>
<dbReference type="Gene3D" id="3.40.50.300">
    <property type="entry name" value="P-loop containing nucleotide triphosphate hydrolases"/>
    <property type="match status" value="2"/>
</dbReference>
<accession>A0AA36MT36</accession>
<evidence type="ECO:0000256" key="1">
    <source>
        <dbReference type="ARBA" id="ARBA00008575"/>
    </source>
</evidence>
<keyword evidence="8" id="KW-1185">Reference proteome</keyword>
<dbReference type="Pfam" id="PF06472">
    <property type="entry name" value="ABC_membrane_2"/>
    <property type="match status" value="1"/>
</dbReference>
<evidence type="ECO:0000256" key="5">
    <source>
        <dbReference type="ARBA" id="ARBA00023136"/>
    </source>
</evidence>
<evidence type="ECO:0000313" key="8">
    <source>
        <dbReference type="Proteomes" id="UP001178507"/>
    </source>
</evidence>
<dbReference type="SMART" id="SM00360">
    <property type="entry name" value="RRM"/>
    <property type="match status" value="1"/>
</dbReference>
<proteinExistence type="inferred from homology"/>
<organism evidence="7 8">
    <name type="scientific">Effrenium voratum</name>
    <dbReference type="NCBI Taxonomy" id="2562239"/>
    <lineage>
        <taxon>Eukaryota</taxon>
        <taxon>Sar</taxon>
        <taxon>Alveolata</taxon>
        <taxon>Dinophyceae</taxon>
        <taxon>Suessiales</taxon>
        <taxon>Symbiodiniaceae</taxon>
        <taxon>Effrenium</taxon>
    </lineage>
</organism>
<gene>
    <name evidence="7" type="ORF">EVOR1521_LOCUS6646</name>
</gene>
<dbReference type="Pfam" id="PF00005">
    <property type="entry name" value="ABC_tran"/>
    <property type="match status" value="1"/>
</dbReference>
<feature type="domain" description="ABC transporter" evidence="6">
    <location>
        <begin position="400"/>
        <end position="640"/>
    </location>
</feature>
<keyword evidence="5" id="KW-0472">Membrane</keyword>
<dbReference type="InterPro" id="IPR011527">
    <property type="entry name" value="ABC1_TM_dom"/>
</dbReference>
<dbReference type="GO" id="GO:0016887">
    <property type="term" value="F:ATP hydrolysis activity"/>
    <property type="evidence" value="ECO:0007669"/>
    <property type="project" value="InterPro"/>
</dbReference>
<dbReference type="EMBL" id="CAUJNA010000502">
    <property type="protein sequence ID" value="CAJ1377972.1"/>
    <property type="molecule type" value="Genomic_DNA"/>
</dbReference>
<dbReference type="PANTHER" id="PTHR11384">
    <property type="entry name" value="ATP-BINDING CASSETTE, SUB-FAMILY D MEMBER"/>
    <property type="match status" value="1"/>
</dbReference>
<dbReference type="GO" id="GO:0005778">
    <property type="term" value="C:peroxisomal membrane"/>
    <property type="evidence" value="ECO:0007669"/>
    <property type="project" value="TreeGrafter"/>
</dbReference>
<dbReference type="InterPro" id="IPR050835">
    <property type="entry name" value="ABC_transporter_sub-D"/>
</dbReference>
<evidence type="ECO:0000313" key="7">
    <source>
        <dbReference type="EMBL" id="CAJ1377972.1"/>
    </source>
</evidence>
<keyword evidence="2" id="KW-0813">Transport</keyword>
<dbReference type="InterPro" id="IPR012677">
    <property type="entry name" value="Nucleotide-bd_a/b_plait_sf"/>
</dbReference>
<evidence type="ECO:0000256" key="3">
    <source>
        <dbReference type="ARBA" id="ARBA00022692"/>
    </source>
</evidence>
<dbReference type="GO" id="GO:0005524">
    <property type="term" value="F:ATP binding"/>
    <property type="evidence" value="ECO:0007669"/>
    <property type="project" value="InterPro"/>
</dbReference>
<name>A0AA36MT36_9DINO</name>
<dbReference type="SUPFAM" id="SSF54928">
    <property type="entry name" value="RNA-binding domain, RBD"/>
    <property type="match status" value="1"/>
</dbReference>
<comment type="caution">
    <text evidence="7">The sequence shown here is derived from an EMBL/GenBank/DDBJ whole genome shotgun (WGS) entry which is preliminary data.</text>
</comment>
<dbReference type="GO" id="GO:0003723">
    <property type="term" value="F:RNA binding"/>
    <property type="evidence" value="ECO:0007669"/>
    <property type="project" value="InterPro"/>
</dbReference>
<reference evidence="7" key="1">
    <citation type="submission" date="2023-08" db="EMBL/GenBank/DDBJ databases">
        <authorList>
            <person name="Chen Y."/>
            <person name="Shah S."/>
            <person name="Dougan E. K."/>
            <person name="Thang M."/>
            <person name="Chan C."/>
        </authorList>
    </citation>
    <scope>NUCLEOTIDE SEQUENCE</scope>
</reference>
<keyword evidence="3" id="KW-0812">Transmembrane</keyword>
<comment type="similarity">
    <text evidence="1">Belongs to the ABC transporter superfamily. ABCD family. Peroxisomal fatty acyl CoA transporter (TC 3.A.1.203) subfamily.</text>
</comment>